<evidence type="ECO:0000259" key="6">
    <source>
        <dbReference type="PROSITE" id="PS50932"/>
    </source>
</evidence>
<dbReference type="PROSITE" id="PS50932">
    <property type="entry name" value="HTH_LACI_2"/>
    <property type="match status" value="1"/>
</dbReference>
<dbReference type="EMBL" id="JAENIL010000031">
    <property type="protein sequence ID" value="MBK1878497.1"/>
    <property type="molecule type" value="Genomic_DNA"/>
</dbReference>
<accession>A0A934VQM3</accession>
<dbReference type="SUPFAM" id="SSF53822">
    <property type="entry name" value="Periplasmic binding protein-like I"/>
    <property type="match status" value="1"/>
</dbReference>
<dbReference type="Proteomes" id="UP000617628">
    <property type="component" value="Unassembled WGS sequence"/>
</dbReference>
<dbReference type="SMART" id="SM00354">
    <property type="entry name" value="HTH_LACI"/>
    <property type="match status" value="1"/>
</dbReference>
<dbReference type="Gene3D" id="3.40.50.2300">
    <property type="match status" value="2"/>
</dbReference>
<keyword evidence="3 7" id="KW-0238">DNA-binding</keyword>
<feature type="domain" description="HTH lacI-type" evidence="6">
    <location>
        <begin position="23"/>
        <end position="77"/>
    </location>
</feature>
<dbReference type="RefSeq" id="WP_200356709.1">
    <property type="nucleotide sequence ID" value="NZ_JAENIL010000031.1"/>
</dbReference>
<evidence type="ECO:0000256" key="5">
    <source>
        <dbReference type="SAM" id="MobiDB-lite"/>
    </source>
</evidence>
<evidence type="ECO:0000256" key="4">
    <source>
        <dbReference type="ARBA" id="ARBA00023163"/>
    </source>
</evidence>
<dbReference type="Gene3D" id="1.10.260.40">
    <property type="entry name" value="lambda repressor-like DNA-binding domains"/>
    <property type="match status" value="1"/>
</dbReference>
<keyword evidence="2" id="KW-0805">Transcription regulation</keyword>
<proteinExistence type="predicted"/>
<feature type="compositionally biased region" description="Low complexity" evidence="5">
    <location>
        <begin position="1"/>
        <end position="13"/>
    </location>
</feature>
<dbReference type="PANTHER" id="PTHR30146">
    <property type="entry name" value="LACI-RELATED TRANSCRIPTIONAL REPRESSOR"/>
    <property type="match status" value="1"/>
</dbReference>
<dbReference type="GO" id="GO:0000976">
    <property type="term" value="F:transcription cis-regulatory region binding"/>
    <property type="evidence" value="ECO:0007669"/>
    <property type="project" value="TreeGrafter"/>
</dbReference>
<dbReference type="AlphaFoldDB" id="A0A934VQM3"/>
<evidence type="ECO:0000256" key="3">
    <source>
        <dbReference type="ARBA" id="ARBA00023125"/>
    </source>
</evidence>
<dbReference type="CDD" id="cd01392">
    <property type="entry name" value="HTH_LacI"/>
    <property type="match status" value="1"/>
</dbReference>
<dbReference type="GO" id="GO:0003700">
    <property type="term" value="F:DNA-binding transcription factor activity"/>
    <property type="evidence" value="ECO:0007669"/>
    <property type="project" value="TreeGrafter"/>
</dbReference>
<evidence type="ECO:0000256" key="1">
    <source>
        <dbReference type="ARBA" id="ARBA00022491"/>
    </source>
</evidence>
<comment type="caution">
    <text evidence="7">The sequence shown here is derived from an EMBL/GenBank/DDBJ whole genome shotgun (WGS) entry which is preliminary data.</text>
</comment>
<name>A0A934VQM3_9BACT</name>
<reference evidence="7" key="1">
    <citation type="submission" date="2021-01" db="EMBL/GenBank/DDBJ databases">
        <title>Modified the classification status of verrucomicrobia.</title>
        <authorList>
            <person name="Feng X."/>
        </authorList>
    </citation>
    <scope>NUCLEOTIDE SEQUENCE</scope>
    <source>
        <strain evidence="7">KCTC 13126</strain>
    </source>
</reference>
<organism evidence="7 8">
    <name type="scientific">Pelagicoccus mobilis</name>
    <dbReference type="NCBI Taxonomy" id="415221"/>
    <lineage>
        <taxon>Bacteria</taxon>
        <taxon>Pseudomonadati</taxon>
        <taxon>Verrucomicrobiota</taxon>
        <taxon>Opitutia</taxon>
        <taxon>Puniceicoccales</taxon>
        <taxon>Pelagicoccaceae</taxon>
        <taxon>Pelagicoccus</taxon>
    </lineage>
</organism>
<dbReference type="InterPro" id="IPR000843">
    <property type="entry name" value="HTH_LacI"/>
</dbReference>
<evidence type="ECO:0000256" key="2">
    <source>
        <dbReference type="ARBA" id="ARBA00023015"/>
    </source>
</evidence>
<protein>
    <submittedName>
        <fullName evidence="7">LacI family DNA-binding transcriptional regulator</fullName>
    </submittedName>
</protein>
<dbReference type="InterPro" id="IPR010982">
    <property type="entry name" value="Lambda_DNA-bd_dom_sf"/>
</dbReference>
<dbReference type="SUPFAM" id="SSF47413">
    <property type="entry name" value="lambda repressor-like DNA-binding domains"/>
    <property type="match status" value="1"/>
</dbReference>
<keyword evidence="4" id="KW-0804">Transcription</keyword>
<dbReference type="PANTHER" id="PTHR30146:SF148">
    <property type="entry name" value="HTH-TYPE TRANSCRIPTIONAL REPRESSOR PURR-RELATED"/>
    <property type="match status" value="1"/>
</dbReference>
<dbReference type="InterPro" id="IPR028082">
    <property type="entry name" value="Peripla_BP_I"/>
</dbReference>
<evidence type="ECO:0000313" key="8">
    <source>
        <dbReference type="Proteomes" id="UP000617628"/>
    </source>
</evidence>
<keyword evidence="8" id="KW-1185">Reference proteome</keyword>
<evidence type="ECO:0000313" key="7">
    <source>
        <dbReference type="EMBL" id="MBK1878497.1"/>
    </source>
</evidence>
<sequence>METPSLPDADSSIPPSPPPAKRVSMRVIAEELGVTKTTVSLALRNHKSISEATRDRVLKLAKDLNYRPDPAISAIAAQRWSCKSPERHRVIAFLCHHHPISKSQQAEYLPAARKRAEEYGYKLEPFYVDEYPTPESITRVLYNRGIRGLLVPAIHNPESKRAIELDWSKFTAVCCGVGRIRPPLHTATNDIFSATRLVWETVAQAGFKRIGAALFCHDPIADDDWERIGASSASVKLLGLTESQNIPIHTGEVFDEDSLMSWYNKYKPEVVIGFNHSTGETLERCGLRIPEDVEFVSLISPQDSKWSGLKRHVDDVASASVDILNNELRENQWGIPSVPHVTLIQPDWNLGSTFRGTPPMGASCRKPIKNVTGISIATTAVSA</sequence>
<keyword evidence="1" id="KW-0678">Repressor</keyword>
<feature type="region of interest" description="Disordered" evidence="5">
    <location>
        <begin position="1"/>
        <end position="21"/>
    </location>
</feature>
<dbReference type="Pfam" id="PF00356">
    <property type="entry name" value="LacI"/>
    <property type="match status" value="1"/>
</dbReference>
<gene>
    <name evidence="7" type="ORF">JIN87_16570</name>
</gene>